<proteinExistence type="predicted"/>
<dbReference type="RefSeq" id="WP_311699924.1">
    <property type="nucleotide sequence ID" value="NZ_JAVREY010000075.1"/>
</dbReference>
<comment type="caution">
    <text evidence="1">The sequence shown here is derived from an EMBL/GenBank/DDBJ whole genome shotgun (WGS) entry which is preliminary data.</text>
</comment>
<evidence type="ECO:0000313" key="1">
    <source>
        <dbReference type="EMBL" id="MDT0468479.1"/>
    </source>
</evidence>
<organism evidence="1 2">
    <name type="scientific">Streptomyces gibsoniae</name>
    <dbReference type="NCBI Taxonomy" id="3075529"/>
    <lineage>
        <taxon>Bacteria</taxon>
        <taxon>Bacillati</taxon>
        <taxon>Actinomycetota</taxon>
        <taxon>Actinomycetes</taxon>
        <taxon>Kitasatosporales</taxon>
        <taxon>Streptomycetaceae</taxon>
        <taxon>Streptomyces</taxon>
    </lineage>
</organism>
<sequence length="164" mass="16142">MGGGGHDAPEVVCDGCGVGAGGFVAAGAGAAVWVAGGTAGVVRCFGTVACGAEWTARAEVLDGAAECDAVLAAAGALDVGAGVGVDGRVVLLSAGEDFPGRALAYPAASATEPAAAAAATQRVVLPTRRRLRSRRRTAPADVGWSGWDMVPPRPSVCRREVLGT</sequence>
<dbReference type="EMBL" id="JAVREY010000075">
    <property type="protein sequence ID" value="MDT0468479.1"/>
    <property type="molecule type" value="Genomic_DNA"/>
</dbReference>
<protein>
    <submittedName>
        <fullName evidence="1">Uncharacterized protein</fullName>
    </submittedName>
</protein>
<accession>A0ABU2U5H8</accession>
<dbReference type="Proteomes" id="UP001183809">
    <property type="component" value="Unassembled WGS sequence"/>
</dbReference>
<name>A0ABU2U5H8_9ACTN</name>
<gene>
    <name evidence="1" type="ORF">RM764_36775</name>
</gene>
<keyword evidence="2" id="KW-1185">Reference proteome</keyword>
<evidence type="ECO:0000313" key="2">
    <source>
        <dbReference type="Proteomes" id="UP001183809"/>
    </source>
</evidence>
<reference evidence="2" key="1">
    <citation type="submission" date="2023-07" db="EMBL/GenBank/DDBJ databases">
        <title>30 novel species of actinomycetes from the DSMZ collection.</title>
        <authorList>
            <person name="Nouioui I."/>
        </authorList>
    </citation>
    <scope>NUCLEOTIDE SEQUENCE [LARGE SCALE GENOMIC DNA]</scope>
    <source>
        <strain evidence="2">DSM 41699</strain>
    </source>
</reference>